<feature type="region of interest" description="Disordered" evidence="1">
    <location>
        <begin position="1"/>
        <end position="21"/>
    </location>
</feature>
<evidence type="ECO:0000256" key="1">
    <source>
        <dbReference type="SAM" id="MobiDB-lite"/>
    </source>
</evidence>
<gene>
    <name evidence="2" type="ORF">B296_00004468</name>
</gene>
<protein>
    <submittedName>
        <fullName evidence="2">Uncharacterized protein</fullName>
    </submittedName>
</protein>
<sequence>MAAEGNADSGGRSNADDRRQREIAVVDAGNVMQATMLATIKGEKGDGGSDRSSCGIAAGSNAT</sequence>
<evidence type="ECO:0000313" key="2">
    <source>
        <dbReference type="EMBL" id="RRT83877.1"/>
    </source>
</evidence>
<dbReference type="Proteomes" id="UP000287651">
    <property type="component" value="Unassembled WGS sequence"/>
</dbReference>
<name>A0A427B601_ENSVE</name>
<comment type="caution">
    <text evidence="2">The sequence shown here is derived from an EMBL/GenBank/DDBJ whole genome shotgun (WGS) entry which is preliminary data.</text>
</comment>
<reference evidence="2 3" key="1">
    <citation type="journal article" date="2014" name="Agronomy (Basel)">
        <title>A Draft Genome Sequence for Ensete ventricosum, the Drought-Tolerant Tree Against Hunger.</title>
        <authorList>
            <person name="Harrison J."/>
            <person name="Moore K.A."/>
            <person name="Paszkiewicz K."/>
            <person name="Jones T."/>
            <person name="Grant M."/>
            <person name="Ambacheew D."/>
            <person name="Muzemil S."/>
            <person name="Studholme D.J."/>
        </authorList>
    </citation>
    <scope>NUCLEOTIDE SEQUENCE [LARGE SCALE GENOMIC DNA]</scope>
</reference>
<dbReference type="AlphaFoldDB" id="A0A427B601"/>
<proteinExistence type="predicted"/>
<dbReference type="EMBL" id="AMZH03000416">
    <property type="protein sequence ID" value="RRT83877.1"/>
    <property type="molecule type" value="Genomic_DNA"/>
</dbReference>
<accession>A0A427B601</accession>
<feature type="region of interest" description="Disordered" evidence="1">
    <location>
        <begin position="41"/>
        <end position="63"/>
    </location>
</feature>
<evidence type="ECO:0000313" key="3">
    <source>
        <dbReference type="Proteomes" id="UP000287651"/>
    </source>
</evidence>
<organism evidence="2 3">
    <name type="scientific">Ensete ventricosum</name>
    <name type="common">Abyssinian banana</name>
    <name type="synonym">Musa ensete</name>
    <dbReference type="NCBI Taxonomy" id="4639"/>
    <lineage>
        <taxon>Eukaryota</taxon>
        <taxon>Viridiplantae</taxon>
        <taxon>Streptophyta</taxon>
        <taxon>Embryophyta</taxon>
        <taxon>Tracheophyta</taxon>
        <taxon>Spermatophyta</taxon>
        <taxon>Magnoliopsida</taxon>
        <taxon>Liliopsida</taxon>
        <taxon>Zingiberales</taxon>
        <taxon>Musaceae</taxon>
        <taxon>Ensete</taxon>
    </lineage>
</organism>
<feature type="non-terminal residue" evidence="2">
    <location>
        <position position="63"/>
    </location>
</feature>